<dbReference type="Proteomes" id="UP000321822">
    <property type="component" value="Unassembled WGS sequence"/>
</dbReference>
<organism evidence="3 4">
    <name type="scientific">Colwellia demingiae</name>
    <dbReference type="NCBI Taxonomy" id="89401"/>
    <lineage>
        <taxon>Bacteria</taxon>
        <taxon>Pseudomonadati</taxon>
        <taxon>Pseudomonadota</taxon>
        <taxon>Gammaproteobacteria</taxon>
        <taxon>Alteromonadales</taxon>
        <taxon>Colwelliaceae</taxon>
        <taxon>Colwellia</taxon>
    </lineage>
</organism>
<dbReference type="SUPFAM" id="SSF109854">
    <property type="entry name" value="DinB/YfiT-like putative metalloenzymes"/>
    <property type="match status" value="1"/>
</dbReference>
<reference evidence="3 4" key="1">
    <citation type="submission" date="2019-07" db="EMBL/GenBank/DDBJ databases">
        <title>Genomes of sea-ice associated Colwellia species.</title>
        <authorList>
            <person name="Bowman J.P."/>
        </authorList>
    </citation>
    <scope>NUCLEOTIDE SEQUENCE [LARGE SCALE GENOMIC DNA]</scope>
    <source>
        <strain evidence="3 4">ACAM 459</strain>
    </source>
</reference>
<dbReference type="InterPro" id="IPR034660">
    <property type="entry name" value="DinB/YfiT-like"/>
</dbReference>
<dbReference type="AlphaFoldDB" id="A0A5C6QA19"/>
<keyword evidence="4" id="KW-1185">Reference proteome</keyword>
<dbReference type="GO" id="GO:0046872">
    <property type="term" value="F:metal ion binding"/>
    <property type="evidence" value="ECO:0007669"/>
    <property type="project" value="UniProtKB-KW"/>
</dbReference>
<dbReference type="PANTHER" id="PTHR39473">
    <property type="match status" value="1"/>
</dbReference>
<dbReference type="RefSeq" id="WP_146789890.1">
    <property type="nucleotide sequence ID" value="NZ_VOLT01000009.1"/>
</dbReference>
<dbReference type="Pfam" id="PF05163">
    <property type="entry name" value="DinB"/>
    <property type="match status" value="1"/>
</dbReference>
<evidence type="ECO:0000313" key="3">
    <source>
        <dbReference type="EMBL" id="TWX65905.1"/>
    </source>
</evidence>
<dbReference type="PANTHER" id="PTHR39473:SF1">
    <property type="entry name" value="DINB-LIKE DOMAIN-CONTAINING PROTEIN"/>
    <property type="match status" value="1"/>
</dbReference>
<proteinExistence type="inferred from homology"/>
<comment type="caution">
    <text evidence="3">The sequence shown here is derived from an EMBL/GenBank/DDBJ whole genome shotgun (WGS) entry which is preliminary data.</text>
</comment>
<name>A0A5C6QA19_9GAMM</name>
<keyword evidence="2" id="KW-0479">Metal-binding</keyword>
<evidence type="ECO:0000313" key="4">
    <source>
        <dbReference type="Proteomes" id="UP000321822"/>
    </source>
</evidence>
<evidence type="ECO:0000256" key="2">
    <source>
        <dbReference type="ARBA" id="ARBA00022723"/>
    </source>
</evidence>
<evidence type="ECO:0000256" key="1">
    <source>
        <dbReference type="ARBA" id="ARBA00008635"/>
    </source>
</evidence>
<comment type="similarity">
    <text evidence="1">Belongs to the DinB family.</text>
</comment>
<dbReference type="OrthoDB" id="1162179at2"/>
<accession>A0A5C6QA19</accession>
<dbReference type="EMBL" id="VOLT01000009">
    <property type="protein sequence ID" value="TWX65905.1"/>
    <property type="molecule type" value="Genomic_DNA"/>
</dbReference>
<protein>
    <submittedName>
        <fullName evidence="3">DinB family protein</fullName>
    </submittedName>
</protein>
<sequence>MNKIINGSIESLEQMIDFITGLSDEAYMMAPKPLFNSSIGQHLRHILDVYLALMNSDNLEKINYDIRRRGLALETVRSEGLIELNVIHQWLVTFDIDLLTLPTTVQSEVSVCSEQSAQMASSMGRELCFASSHLTHHLALMAAIAKFLGHQVNDELGVAPTTATFLRSQQQKSDTCAP</sequence>
<dbReference type="InterPro" id="IPR007837">
    <property type="entry name" value="DinB"/>
</dbReference>
<gene>
    <name evidence="3" type="ORF">ESZ36_16500</name>
</gene>